<gene>
    <name evidence="1" type="ORF">TRIUR3_04990</name>
</gene>
<proteinExistence type="predicted"/>
<reference evidence="1" key="1">
    <citation type="journal article" date="2013" name="Nature">
        <title>Draft genome of the wheat A-genome progenitor Triticum urartu.</title>
        <authorList>
            <person name="Ling H.Q."/>
            <person name="Zhao S."/>
            <person name="Liu D."/>
            <person name="Wang J."/>
            <person name="Sun H."/>
            <person name="Zhang C."/>
            <person name="Fan H."/>
            <person name="Li D."/>
            <person name="Dong L."/>
            <person name="Tao Y."/>
            <person name="Gao C."/>
            <person name="Wu H."/>
            <person name="Li Y."/>
            <person name="Cui Y."/>
            <person name="Guo X."/>
            <person name="Zheng S."/>
            <person name="Wang B."/>
            <person name="Yu K."/>
            <person name="Liang Q."/>
            <person name="Yang W."/>
            <person name="Lou X."/>
            <person name="Chen J."/>
            <person name="Feng M."/>
            <person name="Jian J."/>
            <person name="Zhang X."/>
            <person name="Luo G."/>
            <person name="Jiang Y."/>
            <person name="Liu J."/>
            <person name="Wang Z."/>
            <person name="Sha Y."/>
            <person name="Zhang B."/>
            <person name="Wu H."/>
            <person name="Tang D."/>
            <person name="Shen Q."/>
            <person name="Xue P."/>
            <person name="Zou S."/>
            <person name="Wang X."/>
            <person name="Liu X."/>
            <person name="Wang F."/>
            <person name="Yang Y."/>
            <person name="An X."/>
            <person name="Dong Z."/>
            <person name="Zhang K."/>
            <person name="Zhang X."/>
            <person name="Luo M.C."/>
            <person name="Dvorak J."/>
            <person name="Tong Y."/>
            <person name="Wang J."/>
            <person name="Yang H."/>
            <person name="Li Z."/>
            <person name="Wang D."/>
            <person name="Zhang A."/>
            <person name="Wang J."/>
        </authorList>
    </citation>
    <scope>NUCLEOTIDE SEQUENCE</scope>
</reference>
<protein>
    <submittedName>
        <fullName evidence="1">Uncharacterized protein</fullName>
    </submittedName>
</protein>
<evidence type="ECO:0000313" key="1">
    <source>
        <dbReference type="EMBL" id="EMS55705.1"/>
    </source>
</evidence>
<sequence length="54" mass="5484">MTGSAPGGRGGGKSTAAVELDGSQGVEWAPPPPPSFCGKRFGEKETRETGVFGF</sequence>
<dbReference type="EMBL" id="KD167807">
    <property type="protein sequence ID" value="EMS55705.1"/>
    <property type="molecule type" value="Genomic_DNA"/>
</dbReference>
<name>M7ZTL5_TRIUA</name>
<dbReference type="AlphaFoldDB" id="M7ZTL5"/>
<organism evidence="1">
    <name type="scientific">Triticum urartu</name>
    <name type="common">Red wild einkorn</name>
    <name type="synonym">Crithodium urartu</name>
    <dbReference type="NCBI Taxonomy" id="4572"/>
    <lineage>
        <taxon>Eukaryota</taxon>
        <taxon>Viridiplantae</taxon>
        <taxon>Streptophyta</taxon>
        <taxon>Embryophyta</taxon>
        <taxon>Tracheophyta</taxon>
        <taxon>Spermatophyta</taxon>
        <taxon>Magnoliopsida</taxon>
        <taxon>Liliopsida</taxon>
        <taxon>Poales</taxon>
        <taxon>Poaceae</taxon>
        <taxon>BOP clade</taxon>
        <taxon>Pooideae</taxon>
        <taxon>Triticodae</taxon>
        <taxon>Triticeae</taxon>
        <taxon>Triticinae</taxon>
        <taxon>Triticum</taxon>
    </lineage>
</organism>
<accession>M7ZTL5</accession>